<evidence type="ECO:0008006" key="3">
    <source>
        <dbReference type="Google" id="ProtNLM"/>
    </source>
</evidence>
<protein>
    <recommendedName>
        <fullName evidence="3">DUF1127 domain-containing protein</fullName>
    </recommendedName>
</protein>
<feature type="compositionally biased region" description="Polar residues" evidence="1">
    <location>
        <begin position="8"/>
        <end position="23"/>
    </location>
</feature>
<dbReference type="RefSeq" id="WP_369722605.1">
    <property type="nucleotide sequence ID" value="NZ_CP165734.1"/>
</dbReference>
<sequence length="109" mass="12599">MFGHASLPAQQQEHPMPPQQTDIISKGDAAALRPDIALVGRIFSLIRRYWRALRERRWRRPPQLTLQDLSDRQLMDIGLTRGEIDYITPDRAIDTLRNSAIHLWSRGGM</sequence>
<gene>
    <name evidence="2" type="ORF">AB8Z38_00685</name>
</gene>
<accession>A0AB39XLX7</accession>
<dbReference type="AlphaFoldDB" id="A0AB39XLX7"/>
<name>A0AB39XLX7_9BRAD</name>
<dbReference type="EMBL" id="CP165734">
    <property type="protein sequence ID" value="XDV58119.1"/>
    <property type="molecule type" value="Genomic_DNA"/>
</dbReference>
<organism evidence="2">
    <name type="scientific">Bradyrhizobium sp. LLZ17</name>
    <dbReference type="NCBI Taxonomy" id="3239388"/>
    <lineage>
        <taxon>Bacteria</taxon>
        <taxon>Pseudomonadati</taxon>
        <taxon>Pseudomonadota</taxon>
        <taxon>Alphaproteobacteria</taxon>
        <taxon>Hyphomicrobiales</taxon>
        <taxon>Nitrobacteraceae</taxon>
        <taxon>Bradyrhizobium</taxon>
    </lineage>
</organism>
<proteinExistence type="predicted"/>
<feature type="region of interest" description="Disordered" evidence="1">
    <location>
        <begin position="1"/>
        <end position="23"/>
    </location>
</feature>
<reference evidence="2" key="1">
    <citation type="submission" date="2024-08" db="EMBL/GenBank/DDBJ databases">
        <authorList>
            <person name="Chaddad Z."/>
            <person name="Lamrabet M."/>
            <person name="Bouhnik O."/>
            <person name="Alami S."/>
            <person name="Wipf D."/>
            <person name="Courty P.E."/>
            <person name="Missbah El Idrissi M."/>
        </authorList>
    </citation>
    <scope>NUCLEOTIDE SEQUENCE</scope>
    <source>
        <strain evidence="2">LLZ17</strain>
    </source>
</reference>
<evidence type="ECO:0000313" key="2">
    <source>
        <dbReference type="EMBL" id="XDV58119.1"/>
    </source>
</evidence>
<evidence type="ECO:0000256" key="1">
    <source>
        <dbReference type="SAM" id="MobiDB-lite"/>
    </source>
</evidence>